<dbReference type="EMBL" id="JARK01000095">
    <property type="protein sequence ID" value="EYC43392.1"/>
    <property type="molecule type" value="Genomic_DNA"/>
</dbReference>
<dbReference type="Proteomes" id="UP000024635">
    <property type="component" value="Unassembled WGS sequence"/>
</dbReference>
<keyword evidence="2" id="KW-1185">Reference proteome</keyword>
<accession>A0A016WVV4</accession>
<sequence length="126" mass="14305">MIERRVERSKRGGTQERAKCILEPAKKSAGTACIIEVTQGKRVHTAEIYPFPARAGTHLSWVISMVHPGYRAVYTLTSDPNQRWFAWLTFHESQPRAKSGSVRMVFFRNVENKTLTVANQIAYPVS</sequence>
<proteinExistence type="predicted"/>
<comment type="caution">
    <text evidence="1">The sequence shown here is derived from an EMBL/GenBank/DDBJ whole genome shotgun (WGS) entry which is preliminary data.</text>
</comment>
<dbReference type="OrthoDB" id="21085at2759"/>
<reference evidence="2" key="1">
    <citation type="journal article" date="2015" name="Nat. Genet.">
        <title>The genome and transcriptome of the zoonotic hookworm Ancylostoma ceylanicum identify infection-specific gene families.</title>
        <authorList>
            <person name="Schwarz E.M."/>
            <person name="Hu Y."/>
            <person name="Antoshechkin I."/>
            <person name="Miller M.M."/>
            <person name="Sternberg P.W."/>
            <person name="Aroian R.V."/>
        </authorList>
    </citation>
    <scope>NUCLEOTIDE SEQUENCE</scope>
    <source>
        <strain evidence="2">HY135</strain>
    </source>
</reference>
<protein>
    <submittedName>
        <fullName evidence="1">Uncharacterized protein</fullName>
    </submittedName>
</protein>
<name>A0A016WVV4_9BILA</name>
<gene>
    <name evidence="1" type="primary">Acey_s0495.g2470</name>
    <name evidence="1" type="ORF">Y032_0495g2470</name>
</gene>
<organism evidence="1 2">
    <name type="scientific">Ancylostoma ceylanicum</name>
    <dbReference type="NCBI Taxonomy" id="53326"/>
    <lineage>
        <taxon>Eukaryota</taxon>
        <taxon>Metazoa</taxon>
        <taxon>Ecdysozoa</taxon>
        <taxon>Nematoda</taxon>
        <taxon>Chromadorea</taxon>
        <taxon>Rhabditida</taxon>
        <taxon>Rhabditina</taxon>
        <taxon>Rhabditomorpha</taxon>
        <taxon>Strongyloidea</taxon>
        <taxon>Ancylostomatidae</taxon>
        <taxon>Ancylostomatinae</taxon>
        <taxon>Ancylostoma</taxon>
    </lineage>
</organism>
<evidence type="ECO:0000313" key="2">
    <source>
        <dbReference type="Proteomes" id="UP000024635"/>
    </source>
</evidence>
<evidence type="ECO:0000313" key="1">
    <source>
        <dbReference type="EMBL" id="EYC43392.1"/>
    </source>
</evidence>
<dbReference type="AlphaFoldDB" id="A0A016WVV4"/>